<dbReference type="AlphaFoldDB" id="A0A512IVY9"/>
<dbReference type="EMBL" id="BJZT01000066">
    <property type="protein sequence ID" value="GEP01894.1"/>
    <property type="molecule type" value="Genomic_DNA"/>
</dbReference>
<reference evidence="1 2" key="1">
    <citation type="submission" date="2019-07" db="EMBL/GenBank/DDBJ databases">
        <title>Whole genome shotgun sequence of Methylobacterium haplocladii NBRC 107714.</title>
        <authorList>
            <person name="Hosoyama A."/>
            <person name="Uohara A."/>
            <person name="Ohji S."/>
            <person name="Ichikawa N."/>
        </authorList>
    </citation>
    <scope>NUCLEOTIDE SEQUENCE [LARGE SCALE GENOMIC DNA]</scope>
    <source>
        <strain evidence="1 2">NBRC 107714</strain>
    </source>
</reference>
<dbReference type="RefSeq" id="WP_147082589.1">
    <property type="nucleotide sequence ID" value="NZ_BJZT01000066.1"/>
</dbReference>
<protein>
    <submittedName>
        <fullName evidence="1">Uncharacterized protein</fullName>
    </submittedName>
</protein>
<proteinExistence type="predicted"/>
<accession>A0A512IVY9</accession>
<evidence type="ECO:0000313" key="1">
    <source>
        <dbReference type="EMBL" id="GEP01894.1"/>
    </source>
</evidence>
<keyword evidence="2" id="KW-1185">Reference proteome</keyword>
<dbReference type="Proteomes" id="UP000321258">
    <property type="component" value="Unassembled WGS sequence"/>
</dbReference>
<sequence length="80" mass="8645">MTARAARRDDLAGLIFDMDVGVGNLVKWALVVRDFGSTDDGACADALYVVGEAMLDQARAVQEDWQRAFDLSRPLSGGRA</sequence>
<name>A0A512IVY9_9HYPH</name>
<organism evidence="1 2">
    <name type="scientific">Methylobacterium haplocladii</name>
    <dbReference type="NCBI Taxonomy" id="1176176"/>
    <lineage>
        <taxon>Bacteria</taxon>
        <taxon>Pseudomonadati</taxon>
        <taxon>Pseudomonadota</taxon>
        <taxon>Alphaproteobacteria</taxon>
        <taxon>Hyphomicrobiales</taxon>
        <taxon>Methylobacteriaceae</taxon>
        <taxon>Methylobacterium</taxon>
    </lineage>
</organism>
<evidence type="ECO:0000313" key="2">
    <source>
        <dbReference type="Proteomes" id="UP000321258"/>
    </source>
</evidence>
<gene>
    <name evidence="1" type="ORF">MHA02_42810</name>
</gene>
<comment type="caution">
    <text evidence="1">The sequence shown here is derived from an EMBL/GenBank/DDBJ whole genome shotgun (WGS) entry which is preliminary data.</text>
</comment>